<keyword evidence="1" id="KW-0812">Transmembrane</keyword>
<evidence type="ECO:0000256" key="1">
    <source>
        <dbReference type="SAM" id="Phobius"/>
    </source>
</evidence>
<dbReference type="AlphaFoldDB" id="A0A8B8AHD4"/>
<keyword evidence="2" id="KW-1185">Reference proteome</keyword>
<organism evidence="2 3">
    <name type="scientific">Crassostrea virginica</name>
    <name type="common">Eastern oyster</name>
    <dbReference type="NCBI Taxonomy" id="6565"/>
    <lineage>
        <taxon>Eukaryota</taxon>
        <taxon>Metazoa</taxon>
        <taxon>Spiralia</taxon>
        <taxon>Lophotrochozoa</taxon>
        <taxon>Mollusca</taxon>
        <taxon>Bivalvia</taxon>
        <taxon>Autobranchia</taxon>
        <taxon>Pteriomorphia</taxon>
        <taxon>Ostreida</taxon>
        <taxon>Ostreoidea</taxon>
        <taxon>Ostreidae</taxon>
        <taxon>Crassostrea</taxon>
    </lineage>
</organism>
<keyword evidence="1" id="KW-0472">Membrane</keyword>
<dbReference type="RefSeq" id="XP_022289953.1">
    <property type="nucleotide sequence ID" value="XM_022434245.1"/>
</dbReference>
<gene>
    <name evidence="3" type="primary">LOC111101659</name>
</gene>
<evidence type="ECO:0000313" key="2">
    <source>
        <dbReference type="Proteomes" id="UP000694844"/>
    </source>
</evidence>
<feature type="transmembrane region" description="Helical" evidence="1">
    <location>
        <begin position="12"/>
        <end position="29"/>
    </location>
</feature>
<dbReference type="GeneID" id="111101659"/>
<accession>A0A8B8AHD4</accession>
<sequence>MLFTKACLSADIYYLILLIAIGIIIVHCFHSKHNFLSNVFSETRLKQSVIIRNYPNHNENESRMTRNTSSKKKENSLWIATKIALIHSLIYFSLCQMFCTGLVHFSCLVLGCHHYISLEVHVKSWPTGYNSQKFLLIWGLSLRAGDFLVHSQVFSVGDVAACCGLERVSVRRPAHHNLVPLIDIDKVLTHSLDSRSPWQCPAGESFFFSGPLNHLDCQWGHFVDIVLHSLS</sequence>
<name>A0A8B8AHD4_CRAVI</name>
<evidence type="ECO:0000313" key="3">
    <source>
        <dbReference type="RefSeq" id="XP_022289953.1"/>
    </source>
</evidence>
<keyword evidence="1" id="KW-1133">Transmembrane helix</keyword>
<dbReference type="Proteomes" id="UP000694844">
    <property type="component" value="Chromosome 6"/>
</dbReference>
<protein>
    <submittedName>
        <fullName evidence="3">Uncharacterized protein LOC111101659 isoform X1</fullName>
    </submittedName>
</protein>
<reference evidence="3" key="1">
    <citation type="submission" date="2025-08" db="UniProtKB">
        <authorList>
            <consortium name="RefSeq"/>
        </authorList>
    </citation>
    <scope>IDENTIFICATION</scope>
    <source>
        <tissue evidence="3">Whole sample</tissue>
    </source>
</reference>
<dbReference type="KEGG" id="cvn:111101659"/>
<proteinExistence type="predicted"/>
<feature type="transmembrane region" description="Helical" evidence="1">
    <location>
        <begin position="76"/>
        <end position="94"/>
    </location>
</feature>